<reference evidence="1 2" key="1">
    <citation type="submission" date="2024-09" db="EMBL/GenBank/DDBJ databases">
        <authorList>
            <person name="Lee S.D."/>
        </authorList>
    </citation>
    <scope>NUCLEOTIDE SEQUENCE [LARGE SCALE GENOMIC DNA]</scope>
    <source>
        <strain evidence="1 2">N1-3</strain>
    </source>
</reference>
<sequence>MTIRFDRPQLPGTGKNLPSDIDSWLGSDAMRALLTAFGGDPEQLSGSIDDLPARCARLLEFTEQTNTRVGDLERHETGELAMTAEQAEVVLAVVDALGLRNSQPPDHAEYDHVLMLGGLIRACFNRPAYAAQLVREGRVGAGAVTALGAHRPFRENLVNPQEDERLLARGLGHPGLTDEYQALDLGTRLAFGLGEPESVEGETSPDPVNLPGLTWGIHHYRRADGSSARVAAAPSTEPQRRAHTGETYEFFAREMAELTPGTRLLLVTTPIYLPMQHFTAVRMLALPYGVEVETVGGDPAAQPNELVQSFTPTRYLNEIHTSARALKALADALAEQDEH</sequence>
<organism evidence="1 2">
    <name type="scientific">Streptacidiphilus alkalitolerans</name>
    <dbReference type="NCBI Taxonomy" id="3342712"/>
    <lineage>
        <taxon>Bacteria</taxon>
        <taxon>Bacillati</taxon>
        <taxon>Actinomycetota</taxon>
        <taxon>Actinomycetes</taxon>
        <taxon>Kitasatosporales</taxon>
        <taxon>Streptomycetaceae</taxon>
        <taxon>Streptacidiphilus</taxon>
    </lineage>
</organism>
<dbReference type="RefSeq" id="WP_380551179.1">
    <property type="nucleotide sequence ID" value="NZ_JBHEZY010000003.1"/>
</dbReference>
<gene>
    <name evidence="1" type="ORF">ACEZDB_10240</name>
</gene>
<proteinExistence type="predicted"/>
<comment type="caution">
    <text evidence="1">The sequence shown here is derived from an EMBL/GenBank/DDBJ whole genome shotgun (WGS) entry which is preliminary data.</text>
</comment>
<name>A0ABV6WYB1_9ACTN</name>
<protein>
    <submittedName>
        <fullName evidence="1">Uncharacterized protein</fullName>
    </submittedName>
</protein>
<accession>A0ABV6WYB1</accession>
<evidence type="ECO:0000313" key="2">
    <source>
        <dbReference type="Proteomes" id="UP001592530"/>
    </source>
</evidence>
<dbReference type="Proteomes" id="UP001592530">
    <property type="component" value="Unassembled WGS sequence"/>
</dbReference>
<evidence type="ECO:0000313" key="1">
    <source>
        <dbReference type="EMBL" id="MFC1431030.1"/>
    </source>
</evidence>
<dbReference type="EMBL" id="JBHEZY010000003">
    <property type="protein sequence ID" value="MFC1431030.1"/>
    <property type="molecule type" value="Genomic_DNA"/>
</dbReference>